<feature type="compositionally biased region" description="Basic and acidic residues" evidence="1">
    <location>
        <begin position="30"/>
        <end position="45"/>
    </location>
</feature>
<gene>
    <name evidence="4" type="ORF">ACFSKP_13480</name>
</gene>
<dbReference type="RefSeq" id="WP_250430208.1">
    <property type="nucleotide sequence ID" value="NZ_JALPRR010000003.1"/>
</dbReference>
<dbReference type="Pfam" id="PF01425">
    <property type="entry name" value="Amidase"/>
    <property type="match status" value="1"/>
</dbReference>
<feature type="domain" description="Amidase" evidence="3">
    <location>
        <begin position="74"/>
        <end position="521"/>
    </location>
</feature>
<proteinExistence type="predicted"/>
<dbReference type="GO" id="GO:0004040">
    <property type="term" value="F:amidase activity"/>
    <property type="evidence" value="ECO:0007669"/>
    <property type="project" value="UniProtKB-EC"/>
</dbReference>
<sequence length="547" mass="58846">MNRRNFLRNTSLASLTLSTLALGACQTSAPEEKKAENKSNTEDKSAGQGFALEEATIGELQQKMQRGEYTSRAITELYLQRIEAIDHNGPRLLSVIEVNPDALSIADAMDQERKAGKVRGPLHGISVLIKDNIDTSDKMLTTAGSIALEGNRASKDAFIVAKLRESGAVLLGKTNLSEWANFRSTRSASGWSSRGGQNKNPYILDRTPCGSSSGSGVAVAANLCAVAIGTETDGSIVCPASVNGVVGFKPTVGLLSRSGIIPISHTQDTAGPLARTVTDAVILLGALTGVDTADPVTKESTGKALTDYTKFLDVNGLQGKRIGVEKSFLKGHEDIDSMLQEALDLLKSKGATIVEVEIIKKINELSASEYKVLQYEFKDGVNKYLATSNAKVKSLKEVIAFNKQHADKAMPYFKQEILESSEDLGDLNSKEYKEALQKNLTTSRKAINDLMKEHKLDAISGPTYGPSWCIDLVNGDSFSGYGLSTPAAIAGYPHITVPMGLVYGLPIGFSFFGTAYSEPELIRIAYAYEQASKKRTVPTFRKSTNPS</sequence>
<dbReference type="EMBL" id="JBHUIM010000002">
    <property type="protein sequence ID" value="MFD2247274.1"/>
    <property type="molecule type" value="Genomic_DNA"/>
</dbReference>
<dbReference type="EC" id="3.5.1.4" evidence="4"/>
<dbReference type="InterPro" id="IPR036928">
    <property type="entry name" value="AS_sf"/>
</dbReference>
<organism evidence="4 5">
    <name type="scientific">Pontibacter ruber</name>
    <dbReference type="NCBI Taxonomy" id="1343895"/>
    <lineage>
        <taxon>Bacteria</taxon>
        <taxon>Pseudomonadati</taxon>
        <taxon>Bacteroidota</taxon>
        <taxon>Cytophagia</taxon>
        <taxon>Cytophagales</taxon>
        <taxon>Hymenobacteraceae</taxon>
        <taxon>Pontibacter</taxon>
    </lineage>
</organism>
<dbReference type="InterPro" id="IPR023631">
    <property type="entry name" value="Amidase_dom"/>
</dbReference>
<dbReference type="PANTHER" id="PTHR42678">
    <property type="entry name" value="AMIDASE"/>
    <property type="match status" value="1"/>
</dbReference>
<dbReference type="SUPFAM" id="SSF75304">
    <property type="entry name" value="Amidase signature (AS) enzymes"/>
    <property type="match status" value="1"/>
</dbReference>
<evidence type="ECO:0000313" key="5">
    <source>
        <dbReference type="Proteomes" id="UP001597374"/>
    </source>
</evidence>
<dbReference type="Gene3D" id="3.90.1300.10">
    <property type="entry name" value="Amidase signature (AS) domain"/>
    <property type="match status" value="1"/>
</dbReference>
<keyword evidence="4" id="KW-0378">Hydrolase</keyword>
<protein>
    <submittedName>
        <fullName evidence="4">Amidase</fullName>
        <ecNumber evidence="4">3.5.1.4</ecNumber>
    </submittedName>
</protein>
<dbReference type="NCBIfam" id="NF005300">
    <property type="entry name" value="PRK06828.1"/>
    <property type="match status" value="1"/>
</dbReference>
<dbReference type="PANTHER" id="PTHR42678:SF34">
    <property type="entry name" value="OS04G0183300 PROTEIN"/>
    <property type="match status" value="1"/>
</dbReference>
<evidence type="ECO:0000259" key="3">
    <source>
        <dbReference type="Pfam" id="PF01425"/>
    </source>
</evidence>
<dbReference type="PROSITE" id="PS51257">
    <property type="entry name" value="PROKAR_LIPOPROTEIN"/>
    <property type="match status" value="1"/>
</dbReference>
<dbReference type="Proteomes" id="UP001597374">
    <property type="component" value="Unassembled WGS sequence"/>
</dbReference>
<keyword evidence="5" id="KW-1185">Reference proteome</keyword>
<feature type="signal peptide" evidence="2">
    <location>
        <begin position="1"/>
        <end position="23"/>
    </location>
</feature>
<feature type="region of interest" description="Disordered" evidence="1">
    <location>
        <begin position="28"/>
        <end position="48"/>
    </location>
</feature>
<reference evidence="5" key="1">
    <citation type="journal article" date="2019" name="Int. J. Syst. Evol. Microbiol.">
        <title>The Global Catalogue of Microorganisms (GCM) 10K type strain sequencing project: providing services to taxonomists for standard genome sequencing and annotation.</title>
        <authorList>
            <consortium name="The Broad Institute Genomics Platform"/>
            <consortium name="The Broad Institute Genome Sequencing Center for Infectious Disease"/>
            <person name="Wu L."/>
            <person name="Ma J."/>
        </authorList>
    </citation>
    <scope>NUCLEOTIDE SEQUENCE [LARGE SCALE GENOMIC DNA]</scope>
    <source>
        <strain evidence="5">CGMCC 4.1782</strain>
    </source>
</reference>
<evidence type="ECO:0000256" key="2">
    <source>
        <dbReference type="SAM" id="SignalP"/>
    </source>
</evidence>
<comment type="caution">
    <text evidence="4">The sequence shown here is derived from an EMBL/GenBank/DDBJ whole genome shotgun (WGS) entry which is preliminary data.</text>
</comment>
<keyword evidence="2" id="KW-0732">Signal</keyword>
<feature type="chain" id="PRO_5045733372" evidence="2">
    <location>
        <begin position="24"/>
        <end position="547"/>
    </location>
</feature>
<evidence type="ECO:0000256" key="1">
    <source>
        <dbReference type="SAM" id="MobiDB-lite"/>
    </source>
</evidence>
<name>A0ABW5D192_9BACT</name>
<evidence type="ECO:0000313" key="4">
    <source>
        <dbReference type="EMBL" id="MFD2247274.1"/>
    </source>
</evidence>
<dbReference type="NCBIfam" id="NF006006">
    <property type="entry name" value="PRK08137.1"/>
    <property type="match status" value="1"/>
</dbReference>
<accession>A0ABW5D192</accession>